<name>A0ABR9C9A5_9HYPH</name>
<dbReference type="RefSeq" id="WP_192107654.1">
    <property type="nucleotide sequence ID" value="NZ_JACYXJ010000002.1"/>
</dbReference>
<accession>A0ABR9C9A5</accession>
<keyword evidence="1" id="KW-0732">Signal</keyword>
<proteinExistence type="predicted"/>
<evidence type="ECO:0000313" key="3">
    <source>
        <dbReference type="Proteomes" id="UP000615687"/>
    </source>
</evidence>
<evidence type="ECO:0000313" key="2">
    <source>
        <dbReference type="EMBL" id="MBD8875481.1"/>
    </source>
</evidence>
<sequence>MFRPLLALLAAVLLALTTGHSPAWSEARKKDVAVGDFKIVNTGGFVEEDGLRRSLATDTSMGTVKLSRVPGTNDIRLEIGGSSIELFSMKKGLATFFWNPEDTNLLHGNDILNLAAKNSLEDVSAWAARIDWPDLGKVTLVLFNYDPGSYGGFLISNPPEKTVVRQMEFHQLHGPRHRADNLFNYNRPEHRR</sequence>
<evidence type="ECO:0000256" key="1">
    <source>
        <dbReference type="SAM" id="SignalP"/>
    </source>
</evidence>
<feature type="signal peptide" evidence="1">
    <location>
        <begin position="1"/>
        <end position="23"/>
    </location>
</feature>
<organism evidence="2 3">
    <name type="scientific">Roseibium polysiphoniae</name>
    <dbReference type="NCBI Taxonomy" id="2571221"/>
    <lineage>
        <taxon>Bacteria</taxon>
        <taxon>Pseudomonadati</taxon>
        <taxon>Pseudomonadota</taxon>
        <taxon>Alphaproteobacteria</taxon>
        <taxon>Hyphomicrobiales</taxon>
        <taxon>Stappiaceae</taxon>
        <taxon>Roseibium</taxon>
    </lineage>
</organism>
<reference evidence="2 3" key="1">
    <citation type="submission" date="2020-09" db="EMBL/GenBank/DDBJ databases">
        <title>The genome sequence of type strain Labrenzia polysiphoniae KACC 19711.</title>
        <authorList>
            <person name="Liu Y."/>
        </authorList>
    </citation>
    <scope>NUCLEOTIDE SEQUENCE [LARGE SCALE GENOMIC DNA]</scope>
    <source>
        <strain evidence="2 3">KACC 19711</strain>
    </source>
</reference>
<protein>
    <submittedName>
        <fullName evidence="2">Uncharacterized protein</fullName>
    </submittedName>
</protein>
<dbReference type="Proteomes" id="UP000615687">
    <property type="component" value="Unassembled WGS sequence"/>
</dbReference>
<feature type="chain" id="PRO_5046781293" evidence="1">
    <location>
        <begin position="24"/>
        <end position="192"/>
    </location>
</feature>
<dbReference type="EMBL" id="JACYXJ010000002">
    <property type="protein sequence ID" value="MBD8875481.1"/>
    <property type="molecule type" value="Genomic_DNA"/>
</dbReference>
<comment type="caution">
    <text evidence="2">The sequence shown here is derived from an EMBL/GenBank/DDBJ whole genome shotgun (WGS) entry which is preliminary data.</text>
</comment>
<keyword evidence="3" id="KW-1185">Reference proteome</keyword>
<gene>
    <name evidence="2" type="ORF">IG617_04175</name>
</gene>